<dbReference type="AlphaFoldDB" id="A0A518H2U5"/>
<dbReference type="PANTHER" id="PTHR22847:SF637">
    <property type="entry name" value="WD REPEAT DOMAIN 5B"/>
    <property type="match status" value="1"/>
</dbReference>
<feature type="chain" id="PRO_5021779211" evidence="4">
    <location>
        <begin position="24"/>
        <end position="776"/>
    </location>
</feature>
<evidence type="ECO:0000313" key="6">
    <source>
        <dbReference type="EMBL" id="QDV35162.1"/>
    </source>
</evidence>
<keyword evidence="4" id="KW-0732">Signal</keyword>
<dbReference type="PROSITE" id="PS00678">
    <property type="entry name" value="WD_REPEATS_1"/>
    <property type="match status" value="2"/>
</dbReference>
<dbReference type="Pfam" id="PF00400">
    <property type="entry name" value="WD40"/>
    <property type="match status" value="12"/>
</dbReference>
<dbReference type="SUPFAM" id="SSF50978">
    <property type="entry name" value="WD40 repeat-like"/>
    <property type="match status" value="3"/>
</dbReference>
<evidence type="ECO:0000256" key="4">
    <source>
        <dbReference type="SAM" id="SignalP"/>
    </source>
</evidence>
<evidence type="ECO:0000256" key="2">
    <source>
        <dbReference type="ARBA" id="ARBA00022737"/>
    </source>
</evidence>
<evidence type="ECO:0000313" key="7">
    <source>
        <dbReference type="Proteomes" id="UP000317835"/>
    </source>
</evidence>
<reference evidence="6 7" key="1">
    <citation type="submission" date="2019-02" db="EMBL/GenBank/DDBJ databases">
        <title>Deep-cultivation of Planctomycetes and their phenomic and genomic characterization uncovers novel biology.</title>
        <authorList>
            <person name="Wiegand S."/>
            <person name="Jogler M."/>
            <person name="Boedeker C."/>
            <person name="Pinto D."/>
            <person name="Vollmers J."/>
            <person name="Rivas-Marin E."/>
            <person name="Kohn T."/>
            <person name="Peeters S.H."/>
            <person name="Heuer A."/>
            <person name="Rast P."/>
            <person name="Oberbeckmann S."/>
            <person name="Bunk B."/>
            <person name="Jeske O."/>
            <person name="Meyerdierks A."/>
            <person name="Storesund J.E."/>
            <person name="Kallscheuer N."/>
            <person name="Luecker S."/>
            <person name="Lage O.M."/>
            <person name="Pohl T."/>
            <person name="Merkel B.J."/>
            <person name="Hornburger P."/>
            <person name="Mueller R.-W."/>
            <person name="Bruemmer F."/>
            <person name="Labrenz M."/>
            <person name="Spormann A.M."/>
            <person name="Op den Camp H."/>
            <person name="Overmann J."/>
            <person name="Amann R."/>
            <person name="Jetten M.S.M."/>
            <person name="Mascher T."/>
            <person name="Medema M.H."/>
            <person name="Devos D.P."/>
            <person name="Kaster A.-K."/>
            <person name="Ovreas L."/>
            <person name="Rohde M."/>
            <person name="Galperin M.Y."/>
            <person name="Jogler C."/>
        </authorList>
    </citation>
    <scope>NUCLEOTIDE SEQUENCE [LARGE SCALE GENOMIC DNA]</scope>
    <source>
        <strain evidence="6 7">ElP</strain>
    </source>
</reference>
<dbReference type="PROSITE" id="PS50294">
    <property type="entry name" value="WD_REPEATS_REGION"/>
    <property type="match status" value="5"/>
</dbReference>
<dbReference type="Pfam" id="PF07635">
    <property type="entry name" value="PSCyt1"/>
    <property type="match status" value="1"/>
</dbReference>
<feature type="repeat" description="WD" evidence="3">
    <location>
        <begin position="413"/>
        <end position="454"/>
    </location>
</feature>
<dbReference type="Proteomes" id="UP000317835">
    <property type="component" value="Chromosome"/>
</dbReference>
<evidence type="ECO:0000256" key="3">
    <source>
        <dbReference type="PROSITE-ProRule" id="PRU00221"/>
    </source>
</evidence>
<dbReference type="CDD" id="cd00200">
    <property type="entry name" value="WD40"/>
    <property type="match status" value="2"/>
</dbReference>
<keyword evidence="7" id="KW-1185">Reference proteome</keyword>
<feature type="repeat" description="WD" evidence="3">
    <location>
        <begin position="321"/>
        <end position="363"/>
    </location>
</feature>
<proteinExistence type="predicted"/>
<organism evidence="6 7">
    <name type="scientific">Tautonia plasticadhaerens</name>
    <dbReference type="NCBI Taxonomy" id="2527974"/>
    <lineage>
        <taxon>Bacteria</taxon>
        <taxon>Pseudomonadati</taxon>
        <taxon>Planctomycetota</taxon>
        <taxon>Planctomycetia</taxon>
        <taxon>Isosphaerales</taxon>
        <taxon>Isosphaeraceae</taxon>
        <taxon>Tautonia</taxon>
    </lineage>
</organism>
<dbReference type="SMART" id="SM00320">
    <property type="entry name" value="WD40"/>
    <property type="match status" value="13"/>
</dbReference>
<feature type="repeat" description="WD" evidence="3">
    <location>
        <begin position="236"/>
        <end position="268"/>
    </location>
</feature>
<feature type="domain" description="Cytochrome C Planctomycete-type" evidence="5">
    <location>
        <begin position="53"/>
        <end position="108"/>
    </location>
</feature>
<name>A0A518H2U5_9BACT</name>
<accession>A0A518H2U5</accession>
<dbReference type="InterPro" id="IPR019775">
    <property type="entry name" value="WD40_repeat_CS"/>
</dbReference>
<feature type="repeat" description="WD" evidence="3">
    <location>
        <begin position="634"/>
        <end position="675"/>
    </location>
</feature>
<sequence precursor="true">MLNRPTLAALLATTLAAPAVALAQGGPIEVAVPDREGPVSFWNEVIDILDNRCIGCHNVALAENGLNMEEIAFMIEGGDSGPAIVPGKADESLLFKMAAHRVEPFMPPVGDDLEPMTPDELGLLKLWIDQGAKDDPAEMTEEPADSPAIELGELPPGVNPVLAVDLTADGGEVAIGRANVVQVYDTRSGLEVVRLGGHQDLIQSVRFSADGSRLAAGSYRVATVWDAPTRTLEKTLDGLGAKVNALASTIDGSTIVSGGEDGSIRVWDGADAAQRRQMDQPEKAPVRSLALSSDGSVAASGSPDGVVRLWKVEDGSSIGEWKGHEGAVRALAFVGPGTTRLATAGDDGRARLWTLHEGPAAPAEDAQPIELDGHDGAVLAIASAPDGSTVITGGDDGSVRVWEAEDGSATRTIEAHSGPVRALAISPDGQSVLSGSDDGTARLWSMADGSAGPELVGHEGGVRAVAFSPSGDRVATSGATGLKVWEAGTGTGVAAFGHVAADDPAKVAAVDALAFAGDGRVVSGAEDQAIKLWGVSGKWSLHRTLGPHAFRVLAIDFSPDGSLIATGGGEPAGSGEVKLWDAESGELRLDLPELHSDTVFGLRFRPDGSALASAAADKFVKVVAVPSWELVETFEGHTHHVLSVDWNADGTRLVSGGADTVLKFWDYEKGEQLRTSQEAGNQVTSVRWIPGKEEVLGASGDTTVRLWNAENGRAQRSYAGATDYVHGVATSADGSIVAAGDDTGTLFLWKVGDGVLIRKIEPPADDRPGPGVAAGG</sequence>
<feature type="signal peptide" evidence="4">
    <location>
        <begin position="1"/>
        <end position="23"/>
    </location>
</feature>
<dbReference type="InterPro" id="IPR036322">
    <property type="entry name" value="WD40_repeat_dom_sf"/>
</dbReference>
<keyword evidence="1 3" id="KW-0853">WD repeat</keyword>
<dbReference type="InterPro" id="IPR001680">
    <property type="entry name" value="WD40_rpt"/>
</dbReference>
<dbReference type="Gene3D" id="2.130.10.10">
    <property type="entry name" value="YVTN repeat-like/Quinoprotein amine dehydrogenase"/>
    <property type="match status" value="5"/>
</dbReference>
<dbReference type="PRINTS" id="PR00320">
    <property type="entry name" value="GPROTEINBRPT"/>
</dbReference>
<dbReference type="InterPro" id="IPR015943">
    <property type="entry name" value="WD40/YVTN_repeat-like_dom_sf"/>
</dbReference>
<protein>
    <submittedName>
        <fullName evidence="6">WD domain, G-beta repeat</fullName>
    </submittedName>
</protein>
<dbReference type="EMBL" id="CP036426">
    <property type="protein sequence ID" value="QDV35162.1"/>
    <property type="molecule type" value="Genomic_DNA"/>
</dbReference>
<dbReference type="InterPro" id="IPR020472">
    <property type="entry name" value="WD40_PAC1"/>
</dbReference>
<feature type="repeat" description="WD" evidence="3">
    <location>
        <begin position="592"/>
        <end position="633"/>
    </location>
</feature>
<evidence type="ECO:0000256" key="1">
    <source>
        <dbReference type="ARBA" id="ARBA00022574"/>
    </source>
</evidence>
<dbReference type="KEGG" id="tpla:ElP_30650"/>
<feature type="repeat" description="WD" evidence="3">
    <location>
        <begin position="279"/>
        <end position="320"/>
    </location>
</feature>
<dbReference type="RefSeq" id="WP_197446996.1">
    <property type="nucleotide sequence ID" value="NZ_CP036426.1"/>
</dbReference>
<dbReference type="InterPro" id="IPR011429">
    <property type="entry name" value="Cyt_c_Planctomycete-type"/>
</dbReference>
<feature type="repeat" description="WD" evidence="3">
    <location>
        <begin position="718"/>
        <end position="759"/>
    </location>
</feature>
<dbReference type="PROSITE" id="PS50082">
    <property type="entry name" value="WD_REPEATS_2"/>
    <property type="match status" value="9"/>
</dbReference>
<feature type="repeat" description="WD" evidence="3">
    <location>
        <begin position="371"/>
        <end position="412"/>
    </location>
</feature>
<gene>
    <name evidence="6" type="ORF">ElP_30650</name>
</gene>
<feature type="repeat" description="WD" evidence="3">
    <location>
        <begin position="676"/>
        <end position="717"/>
    </location>
</feature>
<evidence type="ECO:0000259" key="5">
    <source>
        <dbReference type="Pfam" id="PF07635"/>
    </source>
</evidence>
<dbReference type="PANTHER" id="PTHR22847">
    <property type="entry name" value="WD40 REPEAT PROTEIN"/>
    <property type="match status" value="1"/>
</dbReference>
<keyword evidence="2" id="KW-0677">Repeat</keyword>